<name>A0A6A4Z5U8_9STRA</name>
<proteinExistence type="predicted"/>
<protein>
    <recommendedName>
        <fullName evidence="1">Prolyl 4-hydroxylase alpha subunit Fe(2+) 2OG dioxygenase domain-containing protein</fullName>
    </recommendedName>
</protein>
<dbReference type="OrthoDB" id="69177at2759"/>
<dbReference type="Pfam" id="PF13640">
    <property type="entry name" value="2OG-FeII_Oxy_3"/>
    <property type="match status" value="1"/>
</dbReference>
<evidence type="ECO:0000259" key="1">
    <source>
        <dbReference type="Pfam" id="PF13640"/>
    </source>
</evidence>
<evidence type="ECO:0000313" key="2">
    <source>
        <dbReference type="EMBL" id="KAF0708258.1"/>
    </source>
</evidence>
<reference evidence="2" key="1">
    <citation type="submission" date="2019-06" db="EMBL/GenBank/DDBJ databases">
        <title>Genomics analysis of Aphanomyces spp. identifies a new class of oomycete effector associated with host adaptation.</title>
        <authorList>
            <person name="Gaulin E."/>
        </authorList>
    </citation>
    <scope>NUCLEOTIDE SEQUENCE</scope>
    <source>
        <strain evidence="2">CBS 578.67</strain>
    </source>
</reference>
<feature type="domain" description="Prolyl 4-hydroxylase alpha subunit Fe(2+) 2OG dioxygenase" evidence="1">
    <location>
        <begin position="158"/>
        <end position="257"/>
    </location>
</feature>
<feature type="non-terminal residue" evidence="2">
    <location>
        <position position="1"/>
    </location>
</feature>
<comment type="caution">
    <text evidence="2">The sequence shown here is derived from an EMBL/GenBank/DDBJ whole genome shotgun (WGS) entry which is preliminary data.</text>
</comment>
<dbReference type="EMBL" id="VJMH01002586">
    <property type="protein sequence ID" value="KAF0708258.1"/>
    <property type="molecule type" value="Genomic_DNA"/>
</dbReference>
<gene>
    <name evidence="2" type="ORF">As57867_006391</name>
</gene>
<feature type="non-terminal residue" evidence="2">
    <location>
        <position position="511"/>
    </location>
</feature>
<organism evidence="2">
    <name type="scientific">Aphanomyces stellatus</name>
    <dbReference type="NCBI Taxonomy" id="120398"/>
    <lineage>
        <taxon>Eukaryota</taxon>
        <taxon>Sar</taxon>
        <taxon>Stramenopiles</taxon>
        <taxon>Oomycota</taxon>
        <taxon>Saprolegniomycetes</taxon>
        <taxon>Saprolegniales</taxon>
        <taxon>Verrucalvaceae</taxon>
        <taxon>Aphanomyces</taxon>
    </lineage>
</organism>
<accession>A0A6A4Z5U8</accession>
<sequence length="511" mass="56075">FLHASHFDPTKCLRTRDGLTKSRTSFAATGTSSATTSPPPSLPLAITASDVRVSQAHRLELVVLEHVLTADECATVMAQAKRMTYSSLEHSYTGTKRQGERLLTLDQPMADLLWDRLHTPLASVLDSHGATTTPLGFGVGNSEWSLAGINPAMRVNAHRSTSSFFGPHVDAQRVASGHERALFSVVVYLNEDEFEAGETAFHFPKHAAVDTYGMTVDEEIQARGGLALGYTTCYVVPKVGRAVVFSQHVLHEALHAKTTTSSNNLARFVLRTDVMATRPPQPYAVPPSERPSYNLVLEYFRRAQQHELEGELDAAGDLYERCLSIRYRFPATNDEPEVTTTTTRLDGVPSHVLELVGHFLDAASLYALVCAFPAMQWLQVATSAWAKGLVEALAQDATFDAPAHAKMMSLDNLSRIVASSTQVNGTALWTTMHASSFFDAHVEGCCRVAALKTFFALGHTIQEDVDDLPAYYCINFDPETRATTLVRRNHVLTAAFYNLPCFGSIFTVESY</sequence>
<dbReference type="Gene3D" id="2.60.120.620">
    <property type="entry name" value="q2cbj1_9rhob like domain"/>
    <property type="match status" value="1"/>
</dbReference>
<dbReference type="AlphaFoldDB" id="A0A6A4Z5U8"/>
<dbReference type="InterPro" id="IPR044862">
    <property type="entry name" value="Pro_4_hyd_alph_FE2OG_OXY"/>
</dbReference>